<dbReference type="Proteomes" id="UP001472677">
    <property type="component" value="Unassembled WGS sequence"/>
</dbReference>
<dbReference type="InterPro" id="IPR034583">
    <property type="entry name" value="EMF1"/>
</dbReference>
<feature type="compositionally biased region" description="Polar residues" evidence="1">
    <location>
        <begin position="358"/>
        <end position="371"/>
    </location>
</feature>
<feature type="region of interest" description="Disordered" evidence="1">
    <location>
        <begin position="1235"/>
        <end position="1267"/>
    </location>
</feature>
<evidence type="ECO:0000256" key="1">
    <source>
        <dbReference type="SAM" id="MobiDB-lite"/>
    </source>
</evidence>
<feature type="compositionally biased region" description="Polar residues" evidence="1">
    <location>
        <begin position="1135"/>
        <end position="1144"/>
    </location>
</feature>
<dbReference type="PANTHER" id="PTHR35504:SF1">
    <property type="entry name" value="PROTEIN EMBRYONIC FLOWER 1"/>
    <property type="match status" value="1"/>
</dbReference>
<dbReference type="EMBL" id="JBBPBM010000043">
    <property type="protein sequence ID" value="KAK8523376.1"/>
    <property type="molecule type" value="Genomic_DNA"/>
</dbReference>
<proteinExistence type="predicted"/>
<evidence type="ECO:0000313" key="2">
    <source>
        <dbReference type="EMBL" id="KAK8523376.1"/>
    </source>
</evidence>
<keyword evidence="3" id="KW-1185">Reference proteome</keyword>
<reference evidence="2 3" key="1">
    <citation type="journal article" date="2024" name="G3 (Bethesda)">
        <title>Genome assembly of Hibiscus sabdariffa L. provides insights into metabolisms of medicinal natural products.</title>
        <authorList>
            <person name="Kim T."/>
        </authorList>
    </citation>
    <scope>NUCLEOTIDE SEQUENCE [LARGE SCALE GENOMIC DNA]</scope>
    <source>
        <strain evidence="2">TK-2024</strain>
        <tissue evidence="2">Old leaves</tissue>
    </source>
</reference>
<sequence length="1267" mass="139738">METSTVVKEAQHSCSSNLVVKSVEAPTKMDSISVDLINANDIDIRKCEHFSIRGYASEMRKKDWKKGWPFELDGGQNIFKEQSCKLPPLLVPKFRWWCCQNCLQQTGAKCSINEGITVTNNSSKLKSFGSCSHVPSRGDAVMCSTSLQQAGKINVDSRKSGDIAFLNVNGSACHPLDSDKSEKKAENADVPVIGKTDILENNNKEIHISNYGGIEVISSLMRKTLRLDEKVACLQLHNPDLKDNENAGAKLPESNMECIVKDATETRQTGKSACDQRMELVKGSEPHGIASTVRRVPDAIKAHRDEHSSMELDDCDYASSESDEVLPGTVSGSLHRRKNRKVRLLTELLGKNKEEKTNLTSAEDSPSSTIPDVSIGIDSLSASQGQANSQGNVTSSLARRKKRKMPQDEEWIPGEFMCSPNDGHKNHKSFNRDAETADGITSSDSEGTINRSSSQTPAKSNLVSTKADKSPTPGKKKNKKTPNFDEFPSLRLSRDNLLKERQKNPLGDTTKSDATDIVLNKSNDVSTGSGLNTIPKSAAKAEKKSSLLKKKSKIHQDHDWQASQAPWNNGIPREGPISRKNVEMRQTDVAVPFVVTRDASAEEGLQFSLSNCLPAKRYNATYSTPISDGQGDVLSEYNTKRKGLNMNYVTQADTYVWKGMHVDLNSNQTADKIPFLNEKQDRSPAEVGSSLIQLMDFSGTRNNGKTVEYQDHAAISREHCDKRVEMASEQGSVDDIMEIAELMAKNQYERCLPDTEMDKQLPETSNAKNHPRVDLNKAYGNEEMDLFQETTDKLKPQAKNGRTGKFLRGDNVESSKQKSVDYFSLMDQSQCSMSQLEQSYSPAGFMPFPLCREKPLNGVQFSATSSIKRNSAQNCQWVGNMAGQKTSHANVQALGVCRTCHRAPQQNKEAAHLWPSMMPNCMPYMPSIPHRCAGQVAKLDVLRHCPSSLPKGNMSRNDDRNFLNLGSNYEKHCRKFDSEAPRRTHADCPFSCKHNGTGSLDLYSNETIPAMHLLSLMDAGLQSGAPVDGNQRFVKRTSFLPGHHSKEFSSMPSDGYRTNSMKHPSFDCYGKGHLTGGFCECISATAAVGPSTSSFQHDKSFNKAPEFTGQFSLKPREKEKKKSSDSQRQNKNHKSQNAVSSNIGLNTTCGSIPVHSMPKMALGNSEFMIFPGKIHAMERATKQKQKAHTSGGTLFHPKSGSENGICSINRNPADFTVPGAGNMYMIGSEDLKLGRAKAPSSGSAKLVGHKRQKKLTVRKEHSRNRTS</sequence>
<evidence type="ECO:0000313" key="3">
    <source>
        <dbReference type="Proteomes" id="UP001472677"/>
    </source>
</evidence>
<organism evidence="2 3">
    <name type="scientific">Hibiscus sabdariffa</name>
    <name type="common">roselle</name>
    <dbReference type="NCBI Taxonomy" id="183260"/>
    <lineage>
        <taxon>Eukaryota</taxon>
        <taxon>Viridiplantae</taxon>
        <taxon>Streptophyta</taxon>
        <taxon>Embryophyta</taxon>
        <taxon>Tracheophyta</taxon>
        <taxon>Spermatophyta</taxon>
        <taxon>Magnoliopsida</taxon>
        <taxon>eudicotyledons</taxon>
        <taxon>Gunneridae</taxon>
        <taxon>Pentapetalae</taxon>
        <taxon>rosids</taxon>
        <taxon>malvids</taxon>
        <taxon>Malvales</taxon>
        <taxon>Malvaceae</taxon>
        <taxon>Malvoideae</taxon>
        <taxon>Hibiscus</taxon>
    </lineage>
</organism>
<feature type="compositionally biased region" description="Basic and acidic residues" evidence="1">
    <location>
        <begin position="1114"/>
        <end position="1125"/>
    </location>
</feature>
<name>A0ABR2CUC5_9ROSI</name>
<dbReference type="PANTHER" id="PTHR35504">
    <property type="entry name" value="PROTEIN EMBRYONIC FLOWER 1"/>
    <property type="match status" value="1"/>
</dbReference>
<feature type="region of interest" description="Disordered" evidence="1">
    <location>
        <begin position="526"/>
        <end position="571"/>
    </location>
</feature>
<feature type="compositionally biased region" description="Basic residues" evidence="1">
    <location>
        <begin position="1247"/>
        <end position="1267"/>
    </location>
</feature>
<feature type="region of interest" description="Disordered" evidence="1">
    <location>
        <begin position="355"/>
        <end position="490"/>
    </location>
</feature>
<feature type="region of interest" description="Disordered" evidence="1">
    <location>
        <begin position="1092"/>
        <end position="1144"/>
    </location>
</feature>
<feature type="compositionally biased region" description="Polar residues" evidence="1">
    <location>
        <begin position="526"/>
        <end position="535"/>
    </location>
</feature>
<gene>
    <name evidence="2" type="ORF">V6N12_047896</name>
</gene>
<evidence type="ECO:0008006" key="4">
    <source>
        <dbReference type="Google" id="ProtNLM"/>
    </source>
</evidence>
<feature type="compositionally biased region" description="Polar residues" evidence="1">
    <location>
        <begin position="439"/>
        <end position="464"/>
    </location>
</feature>
<comment type="caution">
    <text evidence="2">The sequence shown here is derived from an EMBL/GenBank/DDBJ whole genome shotgun (WGS) entry which is preliminary data.</text>
</comment>
<feature type="compositionally biased region" description="Polar residues" evidence="1">
    <location>
        <begin position="380"/>
        <end position="397"/>
    </location>
</feature>
<accession>A0ABR2CUC5</accession>
<protein>
    <recommendedName>
        <fullName evidence="4">Embryonic flower 1</fullName>
    </recommendedName>
</protein>